<dbReference type="SUPFAM" id="SSF57501">
    <property type="entry name" value="Cystine-knot cytokines"/>
    <property type="match status" value="1"/>
</dbReference>
<organism evidence="9 10">
    <name type="scientific">Globodera rostochiensis</name>
    <name type="common">Golden nematode worm</name>
    <name type="synonym">Heterodera rostochiensis</name>
    <dbReference type="NCBI Taxonomy" id="31243"/>
    <lineage>
        <taxon>Eukaryota</taxon>
        <taxon>Metazoa</taxon>
        <taxon>Ecdysozoa</taxon>
        <taxon>Nematoda</taxon>
        <taxon>Chromadorea</taxon>
        <taxon>Rhabditida</taxon>
        <taxon>Tylenchina</taxon>
        <taxon>Tylenchomorpha</taxon>
        <taxon>Tylenchoidea</taxon>
        <taxon>Heteroderidae</taxon>
        <taxon>Heteroderinae</taxon>
        <taxon>Globodera</taxon>
    </lineage>
</organism>
<feature type="region of interest" description="Disordered" evidence="7">
    <location>
        <begin position="41"/>
        <end position="64"/>
    </location>
</feature>
<comment type="subcellular location">
    <subcellularLocation>
        <location evidence="1">Secreted</location>
    </subcellularLocation>
</comment>
<dbReference type="AlphaFoldDB" id="A0A914I6X3"/>
<keyword evidence="9" id="KW-1185">Reference proteome</keyword>
<dbReference type="InterPro" id="IPR001839">
    <property type="entry name" value="TGF-b_C"/>
</dbReference>
<keyword evidence="3" id="KW-0964">Secreted</keyword>
<dbReference type="SMART" id="SM00204">
    <property type="entry name" value="TGFB"/>
    <property type="match status" value="1"/>
</dbReference>
<evidence type="ECO:0000256" key="2">
    <source>
        <dbReference type="ARBA" id="ARBA00006656"/>
    </source>
</evidence>
<dbReference type="PANTHER" id="PTHR11848">
    <property type="entry name" value="TGF-BETA FAMILY"/>
    <property type="match status" value="1"/>
</dbReference>
<comment type="similarity">
    <text evidence="2 6">Belongs to the TGF-beta family.</text>
</comment>
<evidence type="ECO:0000256" key="5">
    <source>
        <dbReference type="ARBA" id="ARBA00023157"/>
    </source>
</evidence>
<feature type="compositionally biased region" description="Basic and acidic residues" evidence="7">
    <location>
        <begin position="41"/>
        <end position="57"/>
    </location>
</feature>
<accession>A0A914I6X3</accession>
<protein>
    <submittedName>
        <fullName evidence="10">TGF-beta family profile domain-containing protein</fullName>
    </submittedName>
</protein>
<dbReference type="GO" id="GO:0005125">
    <property type="term" value="F:cytokine activity"/>
    <property type="evidence" value="ECO:0007669"/>
    <property type="project" value="TreeGrafter"/>
</dbReference>
<dbReference type="GO" id="GO:0008083">
    <property type="term" value="F:growth factor activity"/>
    <property type="evidence" value="ECO:0007669"/>
    <property type="project" value="UniProtKB-KW"/>
</dbReference>
<evidence type="ECO:0000256" key="1">
    <source>
        <dbReference type="ARBA" id="ARBA00004613"/>
    </source>
</evidence>
<dbReference type="PROSITE" id="PS00250">
    <property type="entry name" value="TGF_BETA_1"/>
    <property type="match status" value="1"/>
</dbReference>
<dbReference type="PROSITE" id="PS51362">
    <property type="entry name" value="TGF_BETA_2"/>
    <property type="match status" value="1"/>
</dbReference>
<evidence type="ECO:0000256" key="7">
    <source>
        <dbReference type="SAM" id="MobiDB-lite"/>
    </source>
</evidence>
<evidence type="ECO:0000256" key="6">
    <source>
        <dbReference type="RuleBase" id="RU000354"/>
    </source>
</evidence>
<dbReference type="InterPro" id="IPR029034">
    <property type="entry name" value="Cystine-knot_cytokine"/>
</dbReference>
<dbReference type="GO" id="GO:0005615">
    <property type="term" value="C:extracellular space"/>
    <property type="evidence" value="ECO:0007669"/>
    <property type="project" value="TreeGrafter"/>
</dbReference>
<evidence type="ECO:0000313" key="9">
    <source>
        <dbReference type="Proteomes" id="UP000887572"/>
    </source>
</evidence>
<dbReference type="Pfam" id="PF00019">
    <property type="entry name" value="TGF_beta"/>
    <property type="match status" value="1"/>
</dbReference>
<dbReference type="WBParaSite" id="Gr19_v10_g747.t2">
    <property type="protein sequence ID" value="Gr19_v10_g747.t2"/>
    <property type="gene ID" value="Gr19_v10_g747"/>
</dbReference>
<proteinExistence type="inferred from homology"/>
<feature type="domain" description="TGF-beta family profile" evidence="8">
    <location>
        <begin position="485"/>
        <end position="599"/>
    </location>
</feature>
<evidence type="ECO:0000256" key="3">
    <source>
        <dbReference type="ARBA" id="ARBA00022525"/>
    </source>
</evidence>
<evidence type="ECO:0000256" key="4">
    <source>
        <dbReference type="ARBA" id="ARBA00023030"/>
    </source>
</evidence>
<reference evidence="10" key="1">
    <citation type="submission" date="2022-11" db="UniProtKB">
        <authorList>
            <consortium name="WormBaseParasite"/>
        </authorList>
    </citation>
    <scope>IDENTIFICATION</scope>
</reference>
<dbReference type="PANTHER" id="PTHR11848:SF303">
    <property type="entry name" value="DAUER LARVA DEVELOPMENT REGULATORY GROWTH FACTOR DAF-7"/>
    <property type="match status" value="1"/>
</dbReference>
<sequence>MDLVCRKYVLLIPRIHPPPPHSSSLFPSVQLSPCGDIHRREAEQCPPARREERRGGDASRALSQSPRRCLATPLLFPMAIPLCGHIITIKFSISKRRSTAFERRLHEEAAAHHHHPAPTATHPQQQRNSWYSIGTHEPVIITLSSSSAAALSLLLLSSLLLSVSMSMSSLRQKQQQQHSVIIYQPGWNNSLLQLTFAFIVQFVLFTPFTVNSHQCSTCGAFTEVKQIRQEQILKDLLKKLDLSSKPNITVDLTKLPPIAHSNPRVQAMLDHARHATHRRVRKSAQPWKRMDRLGGEEEEPNYFPALYETEQEPMLQSSYIIAQPLPNWFGQVGALFKFSTTLRKNFVQSAKLNVPVRRPIDQLRYTTAPIRLNVFRRFANGTLSPAIVSKFIELETSIMPMAERVEVSISEDIVQQWVETRSDFGPNIGGELGPDFRRHAKPSTIALYVEALYDDENLVQHSPDERNGEKAMFLELELIPLKGGRSRRNLNMCRPGQNSTQKCCLYDLVIDFEKIGWGFVIAPKRYNAYICSGECSGFAVGANSATMTRQHAANAAKIDHYQCCHPKEYSGIMILFIKENSEVLAREVPNMVAKECGCA</sequence>
<evidence type="ECO:0000313" key="10">
    <source>
        <dbReference type="WBParaSite" id="Gr19_v10_g747.t2"/>
    </source>
</evidence>
<keyword evidence="4 6" id="KW-0339">Growth factor</keyword>
<keyword evidence="5" id="KW-1015">Disulfide bond</keyword>
<name>A0A914I6X3_GLORO</name>
<evidence type="ECO:0000259" key="8">
    <source>
        <dbReference type="PROSITE" id="PS51362"/>
    </source>
</evidence>
<dbReference type="CDD" id="cd19378">
    <property type="entry name" value="TGF_beta_DAF7"/>
    <property type="match status" value="1"/>
</dbReference>
<dbReference type="Proteomes" id="UP000887572">
    <property type="component" value="Unplaced"/>
</dbReference>
<dbReference type="Gene3D" id="2.10.90.10">
    <property type="entry name" value="Cystine-knot cytokines"/>
    <property type="match status" value="1"/>
</dbReference>
<dbReference type="InterPro" id="IPR017948">
    <property type="entry name" value="TGFb_CS"/>
</dbReference>
<dbReference type="InterPro" id="IPR015615">
    <property type="entry name" value="TGF-beta-rel"/>
</dbReference>